<dbReference type="CDD" id="cd06261">
    <property type="entry name" value="TM_PBP2"/>
    <property type="match status" value="1"/>
</dbReference>
<dbReference type="PROSITE" id="PS50928">
    <property type="entry name" value="ABC_TM1"/>
    <property type="match status" value="1"/>
</dbReference>
<dbReference type="PANTHER" id="PTHR43227:SF11">
    <property type="entry name" value="BLL4140 PROTEIN"/>
    <property type="match status" value="1"/>
</dbReference>
<sequence length="310" mass="35022">MSSLTLAQSRRKNKKSGKKSWYLFGLAVPFIICMLLFSYFPVYGWIYAFFDYKPGIPLSMTPFVGLDNFKEFFDSSPDLINALINTLAMNFLNLLFSPLAIVFAIMVNEVGSGKYKKFVQTFSTLPNFISWVLVYSLAFAFFSSEGLINTLFGKLGFSWAVDPLAHEGITWFFQTMLTIWKTLGWNAIIYIAAIAGIDSELYDAARVDGANRLRTIWHITIPGVMPTFLVLTLLNISNMLASSFDQYFVFYNPLVAGKIEVLDYYVYRMGIIVGDYPYATAVGIFKTVVSVILLFSVNQLSKRLRGDSLI</sequence>
<keyword evidence="5 7" id="KW-1133">Transmembrane helix</keyword>
<dbReference type="Proteomes" id="UP000609323">
    <property type="component" value="Unassembled WGS sequence"/>
</dbReference>
<dbReference type="Pfam" id="PF00528">
    <property type="entry name" value="BPD_transp_1"/>
    <property type="match status" value="1"/>
</dbReference>
<name>A0ABQ1GFL6_9BACL</name>
<feature type="transmembrane region" description="Helical" evidence="7">
    <location>
        <begin position="82"/>
        <end position="107"/>
    </location>
</feature>
<evidence type="ECO:0000256" key="1">
    <source>
        <dbReference type="ARBA" id="ARBA00004651"/>
    </source>
</evidence>
<proteinExistence type="inferred from homology"/>
<evidence type="ECO:0000256" key="2">
    <source>
        <dbReference type="ARBA" id="ARBA00022448"/>
    </source>
</evidence>
<dbReference type="PANTHER" id="PTHR43227">
    <property type="entry name" value="BLL4140 PROTEIN"/>
    <property type="match status" value="1"/>
</dbReference>
<organism evidence="9 10">
    <name type="scientific">Paenibacillus physcomitrellae</name>
    <dbReference type="NCBI Taxonomy" id="1619311"/>
    <lineage>
        <taxon>Bacteria</taxon>
        <taxon>Bacillati</taxon>
        <taxon>Bacillota</taxon>
        <taxon>Bacilli</taxon>
        <taxon>Bacillales</taxon>
        <taxon>Paenibacillaceae</taxon>
        <taxon>Paenibacillus</taxon>
    </lineage>
</organism>
<accession>A0ABQ1GFL6</accession>
<keyword evidence="2 7" id="KW-0813">Transport</keyword>
<keyword evidence="4 7" id="KW-0812">Transmembrane</keyword>
<evidence type="ECO:0000313" key="10">
    <source>
        <dbReference type="Proteomes" id="UP000609323"/>
    </source>
</evidence>
<evidence type="ECO:0000256" key="4">
    <source>
        <dbReference type="ARBA" id="ARBA00022692"/>
    </source>
</evidence>
<comment type="subcellular location">
    <subcellularLocation>
        <location evidence="1 7">Cell membrane</location>
        <topology evidence="1 7">Multi-pass membrane protein</topology>
    </subcellularLocation>
</comment>
<feature type="transmembrane region" description="Helical" evidence="7">
    <location>
        <begin position="21"/>
        <end position="50"/>
    </location>
</feature>
<dbReference type="Gene3D" id="1.10.3720.10">
    <property type="entry name" value="MetI-like"/>
    <property type="match status" value="1"/>
</dbReference>
<dbReference type="InterPro" id="IPR000515">
    <property type="entry name" value="MetI-like"/>
</dbReference>
<evidence type="ECO:0000256" key="7">
    <source>
        <dbReference type="RuleBase" id="RU363032"/>
    </source>
</evidence>
<feature type="transmembrane region" description="Helical" evidence="7">
    <location>
        <begin position="276"/>
        <end position="295"/>
    </location>
</feature>
<comment type="caution">
    <text evidence="9">The sequence shown here is derived from an EMBL/GenBank/DDBJ whole genome shotgun (WGS) entry which is preliminary data.</text>
</comment>
<gene>
    <name evidence="9" type="ORF">GCM10010917_30320</name>
</gene>
<evidence type="ECO:0000256" key="6">
    <source>
        <dbReference type="ARBA" id="ARBA00023136"/>
    </source>
</evidence>
<feature type="domain" description="ABC transmembrane type-1" evidence="8">
    <location>
        <begin position="83"/>
        <end position="297"/>
    </location>
</feature>
<keyword evidence="6 7" id="KW-0472">Membrane</keyword>
<feature type="transmembrane region" description="Helical" evidence="7">
    <location>
        <begin position="172"/>
        <end position="195"/>
    </location>
</feature>
<evidence type="ECO:0000256" key="3">
    <source>
        <dbReference type="ARBA" id="ARBA00022475"/>
    </source>
</evidence>
<dbReference type="InterPro" id="IPR050809">
    <property type="entry name" value="UgpAE/MalFG_permease"/>
</dbReference>
<feature type="transmembrane region" description="Helical" evidence="7">
    <location>
        <begin position="128"/>
        <end position="152"/>
    </location>
</feature>
<evidence type="ECO:0000313" key="9">
    <source>
        <dbReference type="EMBL" id="GGA42901.1"/>
    </source>
</evidence>
<dbReference type="SUPFAM" id="SSF161098">
    <property type="entry name" value="MetI-like"/>
    <property type="match status" value="1"/>
</dbReference>
<reference evidence="10" key="1">
    <citation type="journal article" date="2019" name="Int. J. Syst. Evol. Microbiol.">
        <title>The Global Catalogue of Microorganisms (GCM) 10K type strain sequencing project: providing services to taxonomists for standard genome sequencing and annotation.</title>
        <authorList>
            <consortium name="The Broad Institute Genomics Platform"/>
            <consortium name="The Broad Institute Genome Sequencing Center for Infectious Disease"/>
            <person name="Wu L."/>
            <person name="Ma J."/>
        </authorList>
    </citation>
    <scope>NUCLEOTIDE SEQUENCE [LARGE SCALE GENOMIC DNA]</scope>
    <source>
        <strain evidence="10">CGMCC 1.15044</strain>
    </source>
</reference>
<feature type="transmembrane region" description="Helical" evidence="7">
    <location>
        <begin position="216"/>
        <end position="236"/>
    </location>
</feature>
<dbReference type="RefSeq" id="WP_094094490.1">
    <property type="nucleotide sequence ID" value="NZ_BMHF01000010.1"/>
</dbReference>
<protein>
    <submittedName>
        <fullName evidence="9">Sugar ABC transporter permease</fullName>
    </submittedName>
</protein>
<keyword evidence="10" id="KW-1185">Reference proteome</keyword>
<keyword evidence="3" id="KW-1003">Cell membrane</keyword>
<dbReference type="EMBL" id="BMHF01000010">
    <property type="protein sequence ID" value="GGA42901.1"/>
    <property type="molecule type" value="Genomic_DNA"/>
</dbReference>
<evidence type="ECO:0000256" key="5">
    <source>
        <dbReference type="ARBA" id="ARBA00022989"/>
    </source>
</evidence>
<comment type="similarity">
    <text evidence="7">Belongs to the binding-protein-dependent transport system permease family.</text>
</comment>
<evidence type="ECO:0000259" key="8">
    <source>
        <dbReference type="PROSITE" id="PS50928"/>
    </source>
</evidence>
<dbReference type="InterPro" id="IPR035906">
    <property type="entry name" value="MetI-like_sf"/>
</dbReference>